<comment type="pathway">
    <text evidence="1">Cell wall biogenesis; cell wall polysaccharide biosynthesis.</text>
</comment>
<comment type="caution">
    <text evidence="6">The sequence shown here is derived from an EMBL/GenBank/DDBJ whole genome shotgun (WGS) entry which is preliminary data.</text>
</comment>
<dbReference type="Proteomes" id="UP001500212">
    <property type="component" value="Unassembled WGS sequence"/>
</dbReference>
<dbReference type="EMBL" id="BAABHJ010000004">
    <property type="protein sequence ID" value="GAA4604508.1"/>
    <property type="molecule type" value="Genomic_DNA"/>
</dbReference>
<feature type="domain" description="Glycosyltransferase 2-like" evidence="5">
    <location>
        <begin position="10"/>
        <end position="119"/>
    </location>
</feature>
<comment type="similarity">
    <text evidence="2">Belongs to the glycosyltransferase 2 family.</text>
</comment>
<dbReference type="SUPFAM" id="SSF53448">
    <property type="entry name" value="Nucleotide-diphospho-sugar transferases"/>
    <property type="match status" value="1"/>
</dbReference>
<evidence type="ECO:0000256" key="3">
    <source>
        <dbReference type="ARBA" id="ARBA00022676"/>
    </source>
</evidence>
<protein>
    <recommendedName>
        <fullName evidence="5">Glycosyltransferase 2-like domain-containing protein</fullName>
    </recommendedName>
</protein>
<keyword evidence="4" id="KW-0808">Transferase</keyword>
<dbReference type="InterPro" id="IPR001173">
    <property type="entry name" value="Glyco_trans_2-like"/>
</dbReference>
<name>A0ABP8THP7_9ACTN</name>
<dbReference type="CDD" id="cd00761">
    <property type="entry name" value="Glyco_tranf_GTA_type"/>
    <property type="match status" value="1"/>
</dbReference>
<evidence type="ECO:0000313" key="7">
    <source>
        <dbReference type="Proteomes" id="UP001500212"/>
    </source>
</evidence>
<gene>
    <name evidence="6" type="ORF">GCM10023195_15370</name>
</gene>
<accession>A0ABP8THP7</accession>
<evidence type="ECO:0000256" key="1">
    <source>
        <dbReference type="ARBA" id="ARBA00004776"/>
    </source>
</evidence>
<evidence type="ECO:0000259" key="5">
    <source>
        <dbReference type="Pfam" id="PF00535"/>
    </source>
</evidence>
<dbReference type="PANTHER" id="PTHR43179">
    <property type="entry name" value="RHAMNOSYLTRANSFERASE WBBL"/>
    <property type="match status" value="1"/>
</dbReference>
<organism evidence="6 7">
    <name type="scientific">Actinoallomurus liliacearum</name>
    <dbReference type="NCBI Taxonomy" id="1080073"/>
    <lineage>
        <taxon>Bacteria</taxon>
        <taxon>Bacillati</taxon>
        <taxon>Actinomycetota</taxon>
        <taxon>Actinomycetes</taxon>
        <taxon>Streptosporangiales</taxon>
        <taxon>Thermomonosporaceae</taxon>
        <taxon>Actinoallomurus</taxon>
    </lineage>
</organism>
<evidence type="ECO:0000313" key="6">
    <source>
        <dbReference type="EMBL" id="GAA4604508.1"/>
    </source>
</evidence>
<evidence type="ECO:0000256" key="2">
    <source>
        <dbReference type="ARBA" id="ARBA00006739"/>
    </source>
</evidence>
<sequence length="308" mass="33310">MVATIGRPVHLDTLLRSLADQTLPPSHVIVVDQSTNTKTADVIDTWRDRLPLRRLTSARGASLGRNTGLAALGDDYDIVTFPDDDVRLAPDALANAAAAFATGDHIGVVSGAVNFPGGHRSHRISGGRRTVLTKATVRTNTIEAGCFFRAAFLRGVGGFDETLGVGNPTPWQSTAGLDLLLRGLRAGWTILFDPAIAVYETGYNGTPEDLLYRVKCRHYARGAGRVYRRHYGPRLIAPILVREMGGVVFFLATGRRRRAAWCLQQVIGILEGLTGRVFSQVRAPEPLEARRFYDTSACSATGTGEPGE</sequence>
<keyword evidence="7" id="KW-1185">Reference proteome</keyword>
<dbReference type="Gene3D" id="3.90.550.10">
    <property type="entry name" value="Spore Coat Polysaccharide Biosynthesis Protein SpsA, Chain A"/>
    <property type="match status" value="1"/>
</dbReference>
<keyword evidence="3" id="KW-0328">Glycosyltransferase</keyword>
<evidence type="ECO:0000256" key="4">
    <source>
        <dbReference type="ARBA" id="ARBA00022679"/>
    </source>
</evidence>
<dbReference type="Pfam" id="PF00535">
    <property type="entry name" value="Glycos_transf_2"/>
    <property type="match status" value="1"/>
</dbReference>
<dbReference type="PANTHER" id="PTHR43179:SF12">
    <property type="entry name" value="GALACTOFURANOSYLTRANSFERASE GLFT2"/>
    <property type="match status" value="1"/>
</dbReference>
<dbReference type="InterPro" id="IPR029044">
    <property type="entry name" value="Nucleotide-diphossugar_trans"/>
</dbReference>
<reference evidence="7" key="1">
    <citation type="journal article" date="2019" name="Int. J. Syst. Evol. Microbiol.">
        <title>The Global Catalogue of Microorganisms (GCM) 10K type strain sequencing project: providing services to taxonomists for standard genome sequencing and annotation.</title>
        <authorList>
            <consortium name="The Broad Institute Genomics Platform"/>
            <consortium name="The Broad Institute Genome Sequencing Center for Infectious Disease"/>
            <person name="Wu L."/>
            <person name="Ma J."/>
        </authorList>
    </citation>
    <scope>NUCLEOTIDE SEQUENCE [LARGE SCALE GENOMIC DNA]</scope>
    <source>
        <strain evidence="7">JCM 17938</strain>
    </source>
</reference>
<proteinExistence type="inferred from homology"/>